<keyword evidence="1" id="KW-0472">Membrane</keyword>
<feature type="transmembrane region" description="Helical" evidence="1">
    <location>
        <begin position="50"/>
        <end position="76"/>
    </location>
</feature>
<protein>
    <submittedName>
        <fullName evidence="2">Uncharacterized protein</fullName>
    </submittedName>
</protein>
<dbReference type="OrthoDB" id="325916at2759"/>
<sequence>MVVQLRQKDHLLLMENQLLAIIQTQTALMMVKILILQVKPLTHQVIIPTMMAITLTQLVITMTLMVITMTLMVITLTKMGTMKIMALKIHQVQLTQMIHLIQLTILDYQIDINKYISDPGTQRYRRQSEETGKIVQRAFKNIGAKLILNFGKKVQPVFKNLVEASGNYKLTDNTSYQQCDQTCAAKCLDLNKLSMGDLEVFDRNCVNSCGCYLEYQLLNEDDQRKQRQVYRDLQTNSKRLEKFVERLAKAEKDAKWSVEDYEFELALHKDEFAQVVKDVTNDLTNCDQECINDCVDGQWVNYFEIPKCMSRCQCGQDLFKVGNADFNFPSLIQYSGRDKQAWSLFRMTQNKY</sequence>
<evidence type="ECO:0000313" key="2">
    <source>
        <dbReference type="EMBL" id="CDW72883.1"/>
    </source>
</evidence>
<evidence type="ECO:0000256" key="1">
    <source>
        <dbReference type="SAM" id="Phobius"/>
    </source>
</evidence>
<accession>A0A077ZSM3</accession>
<dbReference type="Proteomes" id="UP000039865">
    <property type="component" value="Unassembled WGS sequence"/>
</dbReference>
<keyword evidence="3" id="KW-1185">Reference proteome</keyword>
<keyword evidence="1" id="KW-1133">Transmembrane helix</keyword>
<dbReference type="AlphaFoldDB" id="A0A077ZSM3"/>
<proteinExistence type="predicted"/>
<gene>
    <name evidence="2" type="primary">Contig18663.g19825</name>
    <name evidence="2" type="ORF">STYLEM_1850</name>
</gene>
<reference evidence="2 3" key="1">
    <citation type="submission" date="2014-06" db="EMBL/GenBank/DDBJ databases">
        <authorList>
            <person name="Swart Estienne"/>
        </authorList>
    </citation>
    <scope>NUCLEOTIDE SEQUENCE [LARGE SCALE GENOMIC DNA]</scope>
    <source>
        <strain evidence="2 3">130c</strain>
    </source>
</reference>
<dbReference type="EMBL" id="CCKQ01001777">
    <property type="protein sequence ID" value="CDW72883.1"/>
    <property type="molecule type" value="Genomic_DNA"/>
</dbReference>
<dbReference type="InParanoid" id="A0A077ZSM3"/>
<organism evidence="2 3">
    <name type="scientific">Stylonychia lemnae</name>
    <name type="common">Ciliate</name>
    <dbReference type="NCBI Taxonomy" id="5949"/>
    <lineage>
        <taxon>Eukaryota</taxon>
        <taxon>Sar</taxon>
        <taxon>Alveolata</taxon>
        <taxon>Ciliophora</taxon>
        <taxon>Intramacronucleata</taxon>
        <taxon>Spirotrichea</taxon>
        <taxon>Stichotrichia</taxon>
        <taxon>Sporadotrichida</taxon>
        <taxon>Oxytrichidae</taxon>
        <taxon>Stylonychinae</taxon>
        <taxon>Stylonychia</taxon>
    </lineage>
</organism>
<keyword evidence="1" id="KW-0812">Transmembrane</keyword>
<evidence type="ECO:0000313" key="3">
    <source>
        <dbReference type="Proteomes" id="UP000039865"/>
    </source>
</evidence>
<name>A0A077ZSM3_STYLE</name>